<dbReference type="Pfam" id="PF01638">
    <property type="entry name" value="HxlR"/>
    <property type="match status" value="1"/>
</dbReference>
<dbReference type="InterPro" id="IPR002577">
    <property type="entry name" value="HTH_HxlR"/>
</dbReference>
<feature type="domain" description="HTH hxlR-type" evidence="4">
    <location>
        <begin position="5"/>
        <end position="112"/>
    </location>
</feature>
<dbReference type="InterPro" id="IPR036390">
    <property type="entry name" value="WH_DNA-bd_sf"/>
</dbReference>
<sequence>MTETRPGGGEAWQRRWHELHGVLSGKWTFHVLRLLDEEDAGFNELKRRLEGTTAKTLSERLRELRRLGAVEREVRPTSPPTTTYSLTPRGRRFIALLREMESMVDIVPCDPCEGDPCEGEECDVATVDERATAAALRDLC</sequence>
<dbReference type="InterPro" id="IPR011991">
    <property type="entry name" value="ArsR-like_HTH"/>
</dbReference>
<evidence type="ECO:0000313" key="6">
    <source>
        <dbReference type="Proteomes" id="UP001596408"/>
    </source>
</evidence>
<dbReference type="RefSeq" id="WP_379697174.1">
    <property type="nucleotide sequence ID" value="NZ_JBHSXH010000015.1"/>
</dbReference>
<dbReference type="PANTHER" id="PTHR33204">
    <property type="entry name" value="TRANSCRIPTIONAL REGULATOR, MARR FAMILY"/>
    <property type="match status" value="1"/>
</dbReference>
<reference evidence="5 6" key="1">
    <citation type="journal article" date="2019" name="Int. J. Syst. Evol. Microbiol.">
        <title>The Global Catalogue of Microorganisms (GCM) 10K type strain sequencing project: providing services to taxonomists for standard genome sequencing and annotation.</title>
        <authorList>
            <consortium name="The Broad Institute Genomics Platform"/>
            <consortium name="The Broad Institute Genome Sequencing Center for Infectious Disease"/>
            <person name="Wu L."/>
            <person name="Ma J."/>
        </authorList>
    </citation>
    <scope>NUCLEOTIDE SEQUENCE [LARGE SCALE GENOMIC DNA]</scope>
    <source>
        <strain evidence="5 6">YIM 94188</strain>
    </source>
</reference>
<evidence type="ECO:0000256" key="2">
    <source>
        <dbReference type="ARBA" id="ARBA00023125"/>
    </source>
</evidence>
<keyword evidence="3" id="KW-0804">Transcription</keyword>
<proteinExistence type="predicted"/>
<organism evidence="5 6">
    <name type="scientific">Halopelagius fulvigenes</name>
    <dbReference type="NCBI Taxonomy" id="1198324"/>
    <lineage>
        <taxon>Archaea</taxon>
        <taxon>Methanobacteriati</taxon>
        <taxon>Methanobacteriota</taxon>
        <taxon>Stenosarchaea group</taxon>
        <taxon>Halobacteria</taxon>
        <taxon>Halobacteriales</taxon>
        <taxon>Haloferacaceae</taxon>
    </lineage>
</organism>
<evidence type="ECO:0000313" key="5">
    <source>
        <dbReference type="EMBL" id="MFC6826093.1"/>
    </source>
</evidence>
<keyword evidence="1" id="KW-0805">Transcription regulation</keyword>
<protein>
    <submittedName>
        <fullName evidence="5">Winged helix-turn-helix transcriptional regulator</fullName>
    </submittedName>
</protein>
<keyword evidence="6" id="KW-1185">Reference proteome</keyword>
<dbReference type="PROSITE" id="PS51118">
    <property type="entry name" value="HTH_HXLR"/>
    <property type="match status" value="1"/>
</dbReference>
<evidence type="ECO:0000256" key="3">
    <source>
        <dbReference type="ARBA" id="ARBA00023163"/>
    </source>
</evidence>
<gene>
    <name evidence="5" type="ORF">ACFQEV_13980</name>
</gene>
<dbReference type="PANTHER" id="PTHR33204:SF37">
    <property type="entry name" value="HTH-TYPE TRANSCRIPTIONAL REGULATOR YODB"/>
    <property type="match status" value="1"/>
</dbReference>
<dbReference type="Gene3D" id="1.10.10.10">
    <property type="entry name" value="Winged helix-like DNA-binding domain superfamily/Winged helix DNA-binding domain"/>
    <property type="match status" value="1"/>
</dbReference>
<accession>A0ABD5U3I0</accession>
<evidence type="ECO:0000259" key="4">
    <source>
        <dbReference type="PROSITE" id="PS51118"/>
    </source>
</evidence>
<comment type="caution">
    <text evidence="5">The sequence shown here is derived from an EMBL/GenBank/DDBJ whole genome shotgun (WGS) entry which is preliminary data.</text>
</comment>
<dbReference type="Proteomes" id="UP001596408">
    <property type="component" value="Unassembled WGS sequence"/>
</dbReference>
<name>A0ABD5U3I0_9EURY</name>
<dbReference type="EMBL" id="JBHSXH010000015">
    <property type="protein sequence ID" value="MFC6826093.1"/>
    <property type="molecule type" value="Genomic_DNA"/>
</dbReference>
<dbReference type="CDD" id="cd00090">
    <property type="entry name" value="HTH_ARSR"/>
    <property type="match status" value="1"/>
</dbReference>
<dbReference type="InterPro" id="IPR036388">
    <property type="entry name" value="WH-like_DNA-bd_sf"/>
</dbReference>
<keyword evidence="2" id="KW-0238">DNA-binding</keyword>
<dbReference type="SUPFAM" id="SSF46785">
    <property type="entry name" value="Winged helix' DNA-binding domain"/>
    <property type="match status" value="1"/>
</dbReference>
<dbReference type="GO" id="GO:0003677">
    <property type="term" value="F:DNA binding"/>
    <property type="evidence" value="ECO:0007669"/>
    <property type="project" value="UniProtKB-KW"/>
</dbReference>
<dbReference type="AlphaFoldDB" id="A0ABD5U3I0"/>
<evidence type="ECO:0000256" key="1">
    <source>
        <dbReference type="ARBA" id="ARBA00023015"/>
    </source>
</evidence>